<accession>A0ABU0LI18</accession>
<dbReference type="RefSeq" id="WP_394085718.1">
    <property type="nucleotide sequence ID" value="NZ_JBAFWJ010000009.1"/>
</dbReference>
<protein>
    <recommendedName>
        <fullName evidence="3">Glycosyltransferase family 1 protein</fullName>
    </recommendedName>
</protein>
<name>A0ABU0LI18_XANAG</name>
<proteinExistence type="predicted"/>
<gene>
    <name evidence="1" type="ORF">QOZ94_003582</name>
</gene>
<dbReference type="EMBL" id="JAUSVY010000009">
    <property type="protein sequence ID" value="MDQ0506768.1"/>
    <property type="molecule type" value="Genomic_DNA"/>
</dbReference>
<dbReference type="Proteomes" id="UP001241747">
    <property type="component" value="Unassembled WGS sequence"/>
</dbReference>
<evidence type="ECO:0008006" key="3">
    <source>
        <dbReference type="Google" id="ProtNLM"/>
    </source>
</evidence>
<reference evidence="1 2" key="1">
    <citation type="submission" date="2023-07" db="EMBL/GenBank/DDBJ databases">
        <title>Genomic Encyclopedia of Type Strains, Phase IV (KMG-IV): sequencing the most valuable type-strain genomes for metagenomic binning, comparative biology and taxonomic classification.</title>
        <authorList>
            <person name="Goeker M."/>
        </authorList>
    </citation>
    <scope>NUCLEOTIDE SEQUENCE [LARGE SCALE GENOMIC DNA]</scope>
    <source>
        <strain evidence="1 2">DSM 3770</strain>
    </source>
</reference>
<comment type="caution">
    <text evidence="1">The sequence shown here is derived from an EMBL/GenBank/DDBJ whole genome shotgun (WGS) entry which is preliminary data.</text>
</comment>
<keyword evidence="2" id="KW-1185">Reference proteome</keyword>
<evidence type="ECO:0000313" key="1">
    <source>
        <dbReference type="EMBL" id="MDQ0506768.1"/>
    </source>
</evidence>
<sequence>MAPQMPRRHALCVRPRLNPEAAAVLNTVVNEWVDTLRLHCDVTEIAEDFDFAKVCEAIRPDIVIFDTAHWGRPQLLEISNLDRFAHIPRVLYFNCDPHDPFRPATLSMLHRYGIEAIFTMGDETIQQLRGLERHPVFILPKFIDETVFKDRGLDKTIPVSIFSAHLVPSFYPWRAQITEEIQKIIPTLLYPHPGYNNLRTDVFEVRGEAYSALISQSMFSVADTTRLDYAVRKHLEIPGSGTVLVAPNSPALHPYGFVDMENCVLGEPMDIYRKIIHLARDRAHYERVRRAGYALVHGTYTRARWTFMLDWLECRLKMALGEAVRQTRRFGPFEITPRDAASPSVAGLHLTDSPLSARLRQIRDLILDGRAEPPGAKKNLGVAGELIHEVMSWVNHTNEPIFLAGMICLLMGDMPQAKKMIAARSIMHQAADPRYTLLDPVEAAWLMLIAALTGDGALLEQMRRQSATTPHVALRRVAWLISSRGQGALPQDPTLEGPQPGDWLSMHWLGEEDFAQWRDLVRRILRANRRGAQADALESLEHRHEGAARMN</sequence>
<organism evidence="1 2">
    <name type="scientific">Xanthobacter agilis</name>
    <dbReference type="NCBI Taxonomy" id="47492"/>
    <lineage>
        <taxon>Bacteria</taxon>
        <taxon>Pseudomonadati</taxon>
        <taxon>Pseudomonadota</taxon>
        <taxon>Alphaproteobacteria</taxon>
        <taxon>Hyphomicrobiales</taxon>
        <taxon>Xanthobacteraceae</taxon>
        <taxon>Xanthobacter</taxon>
    </lineage>
</organism>
<evidence type="ECO:0000313" key="2">
    <source>
        <dbReference type="Proteomes" id="UP001241747"/>
    </source>
</evidence>